<protein>
    <recommendedName>
        <fullName evidence="6">RNA polymerase sigma factor</fullName>
    </recommendedName>
</protein>
<dbReference type="KEGG" id="abq:ABAZ39_21865"/>
<evidence type="ECO:0000259" key="7">
    <source>
        <dbReference type="Pfam" id="PF04542"/>
    </source>
</evidence>
<keyword evidence="3 6" id="KW-0731">Sigma factor</keyword>
<keyword evidence="9" id="KW-0614">Plasmid</keyword>
<accession>A0A060DTS0</accession>
<name>A0A060DTS0_9PROT</name>
<evidence type="ECO:0000256" key="3">
    <source>
        <dbReference type="ARBA" id="ARBA00023082"/>
    </source>
</evidence>
<comment type="similarity">
    <text evidence="1 6">Belongs to the sigma-70 factor family. ECF subfamily.</text>
</comment>
<dbReference type="RefSeq" id="WP_051658326.1">
    <property type="nucleotide sequence ID" value="NZ_CP007794.1"/>
</dbReference>
<feature type="domain" description="RNA polymerase sigma-70 region 2" evidence="7">
    <location>
        <begin position="34"/>
        <end position="102"/>
    </location>
</feature>
<sequence>MLPKADSNDPTMPDHEQLLLAVARNRDSTAFRALFDHFAPRIKAYMRRLGADSSAAEELVQDVMMAVWLRADRFDPALASASTWIYTIARNRRIDRVRQERRPELQPDDLMPDGGEELMPDHHFEAAETAFRLRAVIGNLPPEQADVLRLAYYEDKVHAEISAERGIPLGTVKTRLRLALVRLRRAFGEGA</sequence>
<organism evidence="9 11">
    <name type="scientific">Azospirillum argentinense</name>
    <dbReference type="NCBI Taxonomy" id="2970906"/>
    <lineage>
        <taxon>Bacteria</taxon>
        <taxon>Pseudomonadati</taxon>
        <taxon>Pseudomonadota</taxon>
        <taxon>Alphaproteobacteria</taxon>
        <taxon>Rhodospirillales</taxon>
        <taxon>Azospirillaceae</taxon>
        <taxon>Azospirillum</taxon>
    </lineage>
</organism>
<evidence type="ECO:0000256" key="5">
    <source>
        <dbReference type="ARBA" id="ARBA00023163"/>
    </source>
</evidence>
<dbReference type="InterPro" id="IPR000838">
    <property type="entry name" value="RNA_pol_sigma70_ECF_CS"/>
</dbReference>
<dbReference type="Pfam" id="PF04542">
    <property type="entry name" value="Sigma70_r2"/>
    <property type="match status" value="1"/>
</dbReference>
<geneLocation type="plasmid" evidence="9 11">
    <name>AbAZ39_p1</name>
</geneLocation>
<dbReference type="SUPFAM" id="SSF88946">
    <property type="entry name" value="Sigma2 domain of RNA polymerase sigma factors"/>
    <property type="match status" value="1"/>
</dbReference>
<dbReference type="PROSITE" id="PS01063">
    <property type="entry name" value="SIGMA70_ECF"/>
    <property type="match status" value="1"/>
</dbReference>
<evidence type="ECO:0000256" key="1">
    <source>
        <dbReference type="ARBA" id="ARBA00010641"/>
    </source>
</evidence>
<evidence type="ECO:0000259" key="8">
    <source>
        <dbReference type="Pfam" id="PF08281"/>
    </source>
</evidence>
<dbReference type="PANTHER" id="PTHR43133:SF62">
    <property type="entry name" value="RNA POLYMERASE SIGMA FACTOR SIGZ"/>
    <property type="match status" value="1"/>
</dbReference>
<dbReference type="GO" id="GO:0016987">
    <property type="term" value="F:sigma factor activity"/>
    <property type="evidence" value="ECO:0007669"/>
    <property type="project" value="UniProtKB-KW"/>
</dbReference>
<dbReference type="CDD" id="cd06171">
    <property type="entry name" value="Sigma70_r4"/>
    <property type="match status" value="1"/>
</dbReference>
<dbReference type="Pfam" id="PF08281">
    <property type="entry name" value="Sigma70_r4_2"/>
    <property type="match status" value="1"/>
</dbReference>
<evidence type="ECO:0000256" key="6">
    <source>
        <dbReference type="RuleBase" id="RU000716"/>
    </source>
</evidence>
<feature type="domain" description="RNA polymerase sigma factor 70 region 4 type 2" evidence="8">
    <location>
        <begin position="132"/>
        <end position="183"/>
    </location>
</feature>
<dbReference type="InterPro" id="IPR013324">
    <property type="entry name" value="RNA_pol_sigma_r3/r4-like"/>
</dbReference>
<dbReference type="Proteomes" id="UP000325333">
    <property type="component" value="Unassembled WGS sequence"/>
</dbReference>
<proteinExistence type="inferred from homology"/>
<reference evidence="10 12" key="2">
    <citation type="submission" date="2019-07" db="EMBL/GenBank/DDBJ databases">
        <title>Genome sequencing of the stress-tolerant strain Azospirillum brasilense Az19.</title>
        <authorList>
            <person name="Maroniche G.A."/>
            <person name="Garcia J.E."/>
            <person name="Pagnussat L."/>
            <person name="Amenta M."/>
            <person name="Creus C.M."/>
        </authorList>
    </citation>
    <scope>NUCLEOTIDE SEQUENCE [LARGE SCALE GENOMIC DNA]</scope>
    <source>
        <strain evidence="10 12">Az19</strain>
    </source>
</reference>
<evidence type="ECO:0000256" key="4">
    <source>
        <dbReference type="ARBA" id="ARBA00023125"/>
    </source>
</evidence>
<evidence type="ECO:0000256" key="2">
    <source>
        <dbReference type="ARBA" id="ARBA00023015"/>
    </source>
</evidence>
<dbReference type="Gene3D" id="1.10.1740.10">
    <property type="match status" value="1"/>
</dbReference>
<dbReference type="InterPro" id="IPR007627">
    <property type="entry name" value="RNA_pol_sigma70_r2"/>
</dbReference>
<keyword evidence="4 6" id="KW-0238">DNA-binding</keyword>
<keyword evidence="5 6" id="KW-0804">Transcription</keyword>
<dbReference type="Gene3D" id="1.10.10.10">
    <property type="entry name" value="Winged helix-like DNA-binding domain superfamily/Winged helix DNA-binding domain"/>
    <property type="match status" value="1"/>
</dbReference>
<keyword evidence="2 6" id="KW-0805">Transcription regulation</keyword>
<evidence type="ECO:0000313" key="11">
    <source>
        <dbReference type="Proteomes" id="UP000027186"/>
    </source>
</evidence>
<reference evidence="9 11" key="1">
    <citation type="journal article" date="2014" name="Genome Announc.">
        <title>Complete Genome Sequence of the Model Rhizosphere Strain Azospirillum brasilense Az39, Successfully Applied in Agriculture.</title>
        <authorList>
            <person name="Rivera D."/>
            <person name="Revale S."/>
            <person name="Molina R."/>
            <person name="Gualpa J."/>
            <person name="Puente M."/>
            <person name="Maroniche G."/>
            <person name="Paris G."/>
            <person name="Baker D."/>
            <person name="Clavijo B."/>
            <person name="McLay K."/>
            <person name="Spaepen S."/>
            <person name="Perticari A."/>
            <person name="Vazquez M."/>
            <person name="Wisniewski-Dye F."/>
            <person name="Watkins C."/>
            <person name="Martinez-Abarca F."/>
            <person name="Vanderleyden J."/>
            <person name="Cassan F."/>
        </authorList>
    </citation>
    <scope>NUCLEOTIDE SEQUENCE [LARGE SCALE GENOMIC DNA]</scope>
    <source>
        <strain evidence="9 11">Az39</strain>
        <plasmid evidence="9">AbAZ39_p1</plasmid>
    </source>
</reference>
<evidence type="ECO:0000313" key="10">
    <source>
        <dbReference type="EMBL" id="KAA1055836.1"/>
    </source>
</evidence>
<dbReference type="EMBL" id="VEWN01000005">
    <property type="protein sequence ID" value="KAA1055836.1"/>
    <property type="molecule type" value="Genomic_DNA"/>
</dbReference>
<dbReference type="OrthoDB" id="9784272at2"/>
<dbReference type="GO" id="GO:0003677">
    <property type="term" value="F:DNA binding"/>
    <property type="evidence" value="ECO:0007669"/>
    <property type="project" value="UniProtKB-KW"/>
</dbReference>
<dbReference type="SUPFAM" id="SSF88659">
    <property type="entry name" value="Sigma3 and sigma4 domains of RNA polymerase sigma factors"/>
    <property type="match status" value="1"/>
</dbReference>
<dbReference type="AlphaFoldDB" id="A0A060DTS0"/>
<evidence type="ECO:0000313" key="12">
    <source>
        <dbReference type="Proteomes" id="UP000325333"/>
    </source>
</evidence>
<dbReference type="PANTHER" id="PTHR43133">
    <property type="entry name" value="RNA POLYMERASE ECF-TYPE SIGMA FACTO"/>
    <property type="match status" value="1"/>
</dbReference>
<dbReference type="InterPro" id="IPR014284">
    <property type="entry name" value="RNA_pol_sigma-70_dom"/>
</dbReference>
<gene>
    <name evidence="9" type="ORF">ABAZ39_21865</name>
    <name evidence="10" type="ORF">FH063_004811</name>
</gene>
<dbReference type="InterPro" id="IPR039425">
    <property type="entry name" value="RNA_pol_sigma-70-like"/>
</dbReference>
<evidence type="ECO:0000313" key="9">
    <source>
        <dbReference type="EMBL" id="AIB14553.1"/>
    </source>
</evidence>
<dbReference type="InterPro" id="IPR013249">
    <property type="entry name" value="RNA_pol_sigma70_r4_t2"/>
</dbReference>
<dbReference type="EMBL" id="CP007794">
    <property type="protein sequence ID" value="AIB14553.1"/>
    <property type="molecule type" value="Genomic_DNA"/>
</dbReference>
<dbReference type="InterPro" id="IPR013325">
    <property type="entry name" value="RNA_pol_sigma_r2"/>
</dbReference>
<dbReference type="InterPro" id="IPR036388">
    <property type="entry name" value="WH-like_DNA-bd_sf"/>
</dbReference>
<dbReference type="GO" id="GO:0006352">
    <property type="term" value="P:DNA-templated transcription initiation"/>
    <property type="evidence" value="ECO:0007669"/>
    <property type="project" value="InterPro"/>
</dbReference>
<dbReference type="NCBIfam" id="TIGR02937">
    <property type="entry name" value="sigma70-ECF"/>
    <property type="match status" value="1"/>
</dbReference>
<dbReference type="Proteomes" id="UP000027186">
    <property type="component" value="Plasmid AbAZ39_p1"/>
</dbReference>
<accession>A0A5B0KV45</accession>